<organism evidence="2 3">
    <name type="scientific">Consotaella salsifontis</name>
    <dbReference type="NCBI Taxonomy" id="1365950"/>
    <lineage>
        <taxon>Bacteria</taxon>
        <taxon>Pseudomonadati</taxon>
        <taxon>Pseudomonadota</taxon>
        <taxon>Alphaproteobacteria</taxon>
        <taxon>Hyphomicrobiales</taxon>
        <taxon>Aurantimonadaceae</taxon>
        <taxon>Consotaella</taxon>
    </lineage>
</organism>
<evidence type="ECO:0000313" key="3">
    <source>
        <dbReference type="Proteomes" id="UP000190135"/>
    </source>
</evidence>
<proteinExistence type="predicted"/>
<dbReference type="STRING" id="1365950.SAMN05428963_113106"/>
<feature type="region of interest" description="Disordered" evidence="1">
    <location>
        <begin position="55"/>
        <end position="78"/>
    </location>
</feature>
<dbReference type="AlphaFoldDB" id="A0A1T4ST15"/>
<gene>
    <name evidence="2" type="ORF">SAMN05428963_113106</name>
</gene>
<evidence type="ECO:0000256" key="1">
    <source>
        <dbReference type="SAM" id="MobiDB-lite"/>
    </source>
</evidence>
<reference evidence="2 3" key="1">
    <citation type="submission" date="2017-02" db="EMBL/GenBank/DDBJ databases">
        <authorList>
            <person name="Peterson S.W."/>
        </authorList>
    </citation>
    <scope>NUCLEOTIDE SEQUENCE [LARGE SCALE GENOMIC DNA]</scope>
    <source>
        <strain evidence="2 3">USBA 369</strain>
    </source>
</reference>
<dbReference type="OrthoDB" id="8116547at2"/>
<protein>
    <submittedName>
        <fullName evidence="2">Uncharacterized protein</fullName>
    </submittedName>
</protein>
<evidence type="ECO:0000313" key="2">
    <source>
        <dbReference type="EMBL" id="SKA31041.1"/>
    </source>
</evidence>
<sequence length="78" mass="8260">MKIKMISSVAGVDFALSPGDETDRFGDAEAIRMIEAGFAIPVAGQEMERTVVDHVAERRGRKGKSNVVSGNGDDTAGH</sequence>
<dbReference type="RefSeq" id="WP_078709602.1">
    <property type="nucleotide sequence ID" value="NZ_FUXL01000013.1"/>
</dbReference>
<dbReference type="EMBL" id="FUXL01000013">
    <property type="protein sequence ID" value="SKA31041.1"/>
    <property type="molecule type" value="Genomic_DNA"/>
</dbReference>
<dbReference type="Proteomes" id="UP000190135">
    <property type="component" value="Unassembled WGS sequence"/>
</dbReference>
<accession>A0A1T4ST15</accession>
<keyword evidence="3" id="KW-1185">Reference proteome</keyword>
<name>A0A1T4ST15_9HYPH</name>